<evidence type="ECO:0000313" key="3">
    <source>
        <dbReference type="Proteomes" id="UP001328107"/>
    </source>
</evidence>
<accession>A0AAN5CS81</accession>
<sequence>NDSKTAAFRTPATLEMVLDWWKSDLENVENVQPASDSRMKAKPEFEEGLRVSALLSPQFDIDGLDRVKLLTELVTPVFNALYRLIPATSRTEALSSLRIFKDLDTRVPCLKINIASDVLHSFEKYRMDCPERESLILHLTNSIEQVVSILKRPVCQGSGARSDKLIFPCITALKNWINIAQVITKKDSMETPASSRAGSCPATKRTRREEQGEIPIIVID</sequence>
<feature type="region of interest" description="Disordered" evidence="1">
    <location>
        <begin position="190"/>
        <end position="211"/>
    </location>
</feature>
<keyword evidence="3" id="KW-1185">Reference proteome</keyword>
<protein>
    <submittedName>
        <fullName evidence="2">Uncharacterized protein</fullName>
    </submittedName>
</protein>
<organism evidence="2 3">
    <name type="scientific">Pristionchus mayeri</name>
    <dbReference type="NCBI Taxonomy" id="1317129"/>
    <lineage>
        <taxon>Eukaryota</taxon>
        <taxon>Metazoa</taxon>
        <taxon>Ecdysozoa</taxon>
        <taxon>Nematoda</taxon>
        <taxon>Chromadorea</taxon>
        <taxon>Rhabditida</taxon>
        <taxon>Rhabditina</taxon>
        <taxon>Diplogasteromorpha</taxon>
        <taxon>Diplogasteroidea</taxon>
        <taxon>Neodiplogasteridae</taxon>
        <taxon>Pristionchus</taxon>
    </lineage>
</organism>
<dbReference type="Proteomes" id="UP001328107">
    <property type="component" value="Unassembled WGS sequence"/>
</dbReference>
<evidence type="ECO:0000313" key="2">
    <source>
        <dbReference type="EMBL" id="GMR49419.1"/>
    </source>
</evidence>
<dbReference type="EMBL" id="BTRK01000004">
    <property type="protein sequence ID" value="GMR49419.1"/>
    <property type="molecule type" value="Genomic_DNA"/>
</dbReference>
<name>A0AAN5CS81_9BILA</name>
<comment type="caution">
    <text evidence="2">The sequence shown here is derived from an EMBL/GenBank/DDBJ whole genome shotgun (WGS) entry which is preliminary data.</text>
</comment>
<dbReference type="AlphaFoldDB" id="A0AAN5CS81"/>
<gene>
    <name evidence="2" type="ORF">PMAYCL1PPCAC_19614</name>
</gene>
<evidence type="ECO:0000256" key="1">
    <source>
        <dbReference type="SAM" id="MobiDB-lite"/>
    </source>
</evidence>
<feature type="non-terminal residue" evidence="2">
    <location>
        <position position="1"/>
    </location>
</feature>
<reference evidence="3" key="1">
    <citation type="submission" date="2022-10" db="EMBL/GenBank/DDBJ databases">
        <title>Genome assembly of Pristionchus species.</title>
        <authorList>
            <person name="Yoshida K."/>
            <person name="Sommer R.J."/>
        </authorList>
    </citation>
    <scope>NUCLEOTIDE SEQUENCE [LARGE SCALE GENOMIC DNA]</scope>
    <source>
        <strain evidence="3">RS5460</strain>
    </source>
</reference>
<proteinExistence type="predicted"/>